<dbReference type="Pfam" id="PF02221">
    <property type="entry name" value="E1_DerP2_DerF2"/>
    <property type="match status" value="1"/>
</dbReference>
<evidence type="ECO:0000313" key="2">
    <source>
        <dbReference type="EMBL" id="WAR11510.1"/>
    </source>
</evidence>
<dbReference type="Proteomes" id="UP001164746">
    <property type="component" value="Chromosome 8"/>
</dbReference>
<proteinExistence type="predicted"/>
<keyword evidence="3" id="KW-1185">Reference proteome</keyword>
<accession>A0ABY7ENE0</accession>
<evidence type="ECO:0000259" key="1">
    <source>
        <dbReference type="Pfam" id="PF02221"/>
    </source>
</evidence>
<feature type="domain" description="MD-2-related lipid-recognition" evidence="1">
    <location>
        <begin position="24"/>
        <end position="143"/>
    </location>
</feature>
<dbReference type="InterPro" id="IPR003172">
    <property type="entry name" value="ML_dom"/>
</dbReference>
<reference evidence="2" key="1">
    <citation type="submission" date="2022-11" db="EMBL/GenBank/DDBJ databases">
        <title>Centuries of genome instability and evolution in soft-shell clam transmissible cancer (bioRxiv).</title>
        <authorList>
            <person name="Hart S.F.M."/>
            <person name="Yonemitsu M.A."/>
            <person name="Giersch R.M."/>
            <person name="Beal B.F."/>
            <person name="Arriagada G."/>
            <person name="Davis B.W."/>
            <person name="Ostrander E.A."/>
            <person name="Goff S.P."/>
            <person name="Metzger M.J."/>
        </authorList>
    </citation>
    <scope>NUCLEOTIDE SEQUENCE</scope>
    <source>
        <strain evidence="2">MELC-2E11</strain>
        <tissue evidence="2">Siphon/mantle</tissue>
    </source>
</reference>
<dbReference type="InterPro" id="IPR014756">
    <property type="entry name" value="Ig_E-set"/>
</dbReference>
<evidence type="ECO:0000313" key="3">
    <source>
        <dbReference type="Proteomes" id="UP001164746"/>
    </source>
</evidence>
<dbReference type="EMBL" id="CP111019">
    <property type="protein sequence ID" value="WAR11510.1"/>
    <property type="molecule type" value="Genomic_DNA"/>
</dbReference>
<protein>
    <submittedName>
        <fullName evidence="2">NPC22-like protein</fullName>
    </submittedName>
</protein>
<organism evidence="2 3">
    <name type="scientific">Mya arenaria</name>
    <name type="common">Soft-shell clam</name>
    <dbReference type="NCBI Taxonomy" id="6604"/>
    <lineage>
        <taxon>Eukaryota</taxon>
        <taxon>Metazoa</taxon>
        <taxon>Spiralia</taxon>
        <taxon>Lophotrochozoa</taxon>
        <taxon>Mollusca</taxon>
        <taxon>Bivalvia</taxon>
        <taxon>Autobranchia</taxon>
        <taxon>Heteroconchia</taxon>
        <taxon>Euheterodonta</taxon>
        <taxon>Imparidentia</taxon>
        <taxon>Neoheterodontei</taxon>
        <taxon>Myida</taxon>
        <taxon>Myoidea</taxon>
        <taxon>Myidae</taxon>
        <taxon>Mya</taxon>
    </lineage>
</organism>
<dbReference type="SUPFAM" id="SSF81296">
    <property type="entry name" value="E set domains"/>
    <property type="match status" value="1"/>
</dbReference>
<gene>
    <name evidence="2" type="ORF">MAR_025690</name>
</gene>
<sequence>MQYKTYEDDVIQRNNFGSIGEIYNNCEEKDRVMVGRTILITDVRPAGLYGVTARSFVNITLDEDLEGGRSYLEVKYNGNDLLARNWELCNLDEDYGDEWQIYCPFSSGEYSFVKECQIPTYLPRGRYETTVWITDQNDKVVICGFSNFTL</sequence>
<name>A0ABY7ENE0_MYAAR</name>